<feature type="non-terminal residue" evidence="1">
    <location>
        <position position="159"/>
    </location>
</feature>
<keyword evidence="2" id="KW-1185">Reference proteome</keyword>
<accession>A0ABN9RCQ4</accession>
<dbReference type="Proteomes" id="UP001189429">
    <property type="component" value="Unassembled WGS sequence"/>
</dbReference>
<evidence type="ECO:0000313" key="2">
    <source>
        <dbReference type="Proteomes" id="UP001189429"/>
    </source>
</evidence>
<evidence type="ECO:0000313" key="1">
    <source>
        <dbReference type="EMBL" id="CAK0816331.1"/>
    </source>
</evidence>
<proteinExistence type="predicted"/>
<organism evidence="1 2">
    <name type="scientific">Prorocentrum cordatum</name>
    <dbReference type="NCBI Taxonomy" id="2364126"/>
    <lineage>
        <taxon>Eukaryota</taxon>
        <taxon>Sar</taxon>
        <taxon>Alveolata</taxon>
        <taxon>Dinophyceae</taxon>
        <taxon>Prorocentrales</taxon>
        <taxon>Prorocentraceae</taxon>
        <taxon>Prorocentrum</taxon>
    </lineage>
</organism>
<protein>
    <submittedName>
        <fullName evidence="1">Uncharacterized protein</fullName>
    </submittedName>
</protein>
<sequence>MLRDFYNERISHMTTDHMTVKFTPQISGDIADMIAHCRDAGNLKYTNIGDTTSTLDPSAFIWLRVATNDGIEKEARGGAFNCGYGFEQTNHLASVARDPSARCTPNEIAFAFQVFIALTMVTSAVLTNRTGIITTQEKKLVRSALASDLSEIISKGIST</sequence>
<reference evidence="1" key="1">
    <citation type="submission" date="2023-10" db="EMBL/GenBank/DDBJ databases">
        <authorList>
            <person name="Chen Y."/>
            <person name="Shah S."/>
            <person name="Dougan E. K."/>
            <person name="Thang M."/>
            <person name="Chan C."/>
        </authorList>
    </citation>
    <scope>NUCLEOTIDE SEQUENCE [LARGE SCALE GENOMIC DNA]</scope>
</reference>
<gene>
    <name evidence="1" type="ORF">PCOR1329_LOCUS19336</name>
</gene>
<comment type="caution">
    <text evidence="1">The sequence shown here is derived from an EMBL/GenBank/DDBJ whole genome shotgun (WGS) entry which is preliminary data.</text>
</comment>
<name>A0ABN9RCQ4_9DINO</name>
<dbReference type="EMBL" id="CAUYUJ010006164">
    <property type="protein sequence ID" value="CAK0816331.1"/>
    <property type="molecule type" value="Genomic_DNA"/>
</dbReference>